<keyword evidence="2" id="KW-0732">Signal</keyword>
<proteinExistence type="inferred from homology"/>
<accession>A0ABQ2M0Q3</accession>
<evidence type="ECO:0000256" key="6">
    <source>
        <dbReference type="SAM" id="Phobius"/>
    </source>
</evidence>
<evidence type="ECO:0000256" key="5">
    <source>
        <dbReference type="ARBA" id="ARBA00023284"/>
    </source>
</evidence>
<reference evidence="9" key="1">
    <citation type="journal article" date="2019" name="Int. J. Syst. Evol. Microbiol.">
        <title>The Global Catalogue of Microorganisms (GCM) 10K type strain sequencing project: providing services to taxonomists for standard genome sequencing and annotation.</title>
        <authorList>
            <consortium name="The Broad Institute Genomics Platform"/>
            <consortium name="The Broad Institute Genome Sequencing Center for Infectious Disease"/>
            <person name="Wu L."/>
            <person name="Ma J."/>
        </authorList>
    </citation>
    <scope>NUCLEOTIDE SEQUENCE [LARGE SCALE GENOMIC DNA]</scope>
    <source>
        <strain evidence="9">CGMCC 1.7064</strain>
    </source>
</reference>
<protein>
    <recommendedName>
        <fullName evidence="7">Thioredoxin domain-containing protein</fullName>
    </recommendedName>
</protein>
<evidence type="ECO:0000313" key="9">
    <source>
        <dbReference type="Proteomes" id="UP000642509"/>
    </source>
</evidence>
<dbReference type="InterPro" id="IPR013766">
    <property type="entry name" value="Thioredoxin_domain"/>
</dbReference>
<sequence length="228" mass="24611">MNSTAATTPRQASRAGRAKTVFWILLGVVALGVVIGVLVSRSANTTAAPDDAGQLVRENGRMLSKAPDEKALLVEFLDYECEACAAAYPFIEDLRTEYADTLTVVHRYFPLPGHPNSMTAAIAVEAAAQQGAYEPMYQQMFQTQTQWSHNQQDQSAVFRGYAEQLGLDMAAYDAAVDDPATRQRIELDVADGTALGVVGTPTFYLDGKPLQPDSLDEFTAAVDAATQD</sequence>
<dbReference type="PANTHER" id="PTHR13887">
    <property type="entry name" value="GLUTATHIONE S-TRANSFERASE KAPPA"/>
    <property type="match status" value="1"/>
</dbReference>
<keyword evidence="6" id="KW-0812">Transmembrane</keyword>
<dbReference type="Proteomes" id="UP000642509">
    <property type="component" value="Unassembled WGS sequence"/>
</dbReference>
<dbReference type="Gene3D" id="3.40.30.10">
    <property type="entry name" value="Glutaredoxin"/>
    <property type="match status" value="1"/>
</dbReference>
<keyword evidence="4" id="KW-1015">Disulfide bond</keyword>
<keyword evidence="6" id="KW-1133">Transmembrane helix</keyword>
<evidence type="ECO:0000256" key="4">
    <source>
        <dbReference type="ARBA" id="ARBA00023157"/>
    </source>
</evidence>
<evidence type="ECO:0000256" key="1">
    <source>
        <dbReference type="ARBA" id="ARBA00005791"/>
    </source>
</evidence>
<dbReference type="EMBL" id="BMLQ01000005">
    <property type="protein sequence ID" value="GGO45508.1"/>
    <property type="molecule type" value="Genomic_DNA"/>
</dbReference>
<keyword evidence="3" id="KW-0560">Oxidoreductase</keyword>
<dbReference type="PROSITE" id="PS51352">
    <property type="entry name" value="THIOREDOXIN_2"/>
    <property type="match status" value="1"/>
</dbReference>
<evidence type="ECO:0000256" key="3">
    <source>
        <dbReference type="ARBA" id="ARBA00023002"/>
    </source>
</evidence>
<gene>
    <name evidence="8" type="ORF">GCM10010977_18360</name>
</gene>
<keyword evidence="9" id="KW-1185">Reference proteome</keyword>
<dbReference type="PANTHER" id="PTHR13887:SF14">
    <property type="entry name" value="DISULFIDE BOND FORMATION PROTEIN D"/>
    <property type="match status" value="1"/>
</dbReference>
<comment type="similarity">
    <text evidence="1">Belongs to the thioredoxin family. DsbA subfamily.</text>
</comment>
<dbReference type="SUPFAM" id="SSF52833">
    <property type="entry name" value="Thioredoxin-like"/>
    <property type="match status" value="1"/>
</dbReference>
<dbReference type="Pfam" id="PF13462">
    <property type="entry name" value="Thioredoxin_4"/>
    <property type="match status" value="1"/>
</dbReference>
<name>A0ABQ2M0Q3_9MICC</name>
<dbReference type="RefSeq" id="WP_229672490.1">
    <property type="nucleotide sequence ID" value="NZ_BAAAOU010000011.1"/>
</dbReference>
<dbReference type="InterPro" id="IPR036249">
    <property type="entry name" value="Thioredoxin-like_sf"/>
</dbReference>
<evidence type="ECO:0000256" key="2">
    <source>
        <dbReference type="ARBA" id="ARBA00022729"/>
    </source>
</evidence>
<comment type="caution">
    <text evidence="8">The sequence shown here is derived from an EMBL/GenBank/DDBJ whole genome shotgun (WGS) entry which is preliminary data.</text>
</comment>
<dbReference type="InterPro" id="IPR012336">
    <property type="entry name" value="Thioredoxin-like_fold"/>
</dbReference>
<keyword evidence="5" id="KW-0676">Redox-active center</keyword>
<evidence type="ECO:0000259" key="7">
    <source>
        <dbReference type="PROSITE" id="PS51352"/>
    </source>
</evidence>
<keyword evidence="6" id="KW-0472">Membrane</keyword>
<evidence type="ECO:0000313" key="8">
    <source>
        <dbReference type="EMBL" id="GGO45508.1"/>
    </source>
</evidence>
<feature type="transmembrane region" description="Helical" evidence="6">
    <location>
        <begin position="21"/>
        <end position="39"/>
    </location>
</feature>
<organism evidence="8 9">
    <name type="scientific">Citricoccus zhacaiensis</name>
    <dbReference type="NCBI Taxonomy" id="489142"/>
    <lineage>
        <taxon>Bacteria</taxon>
        <taxon>Bacillati</taxon>
        <taxon>Actinomycetota</taxon>
        <taxon>Actinomycetes</taxon>
        <taxon>Micrococcales</taxon>
        <taxon>Micrococcaceae</taxon>
        <taxon>Citricoccus</taxon>
    </lineage>
</organism>
<feature type="domain" description="Thioredoxin" evidence="7">
    <location>
        <begin position="37"/>
        <end position="227"/>
    </location>
</feature>